<accession>A0ABV0KMV9</accession>
<keyword evidence="1" id="KW-1133">Transmembrane helix</keyword>
<dbReference type="PROSITE" id="PS50883">
    <property type="entry name" value="EAL"/>
    <property type="match status" value="1"/>
</dbReference>
<feature type="domain" description="EAL" evidence="2">
    <location>
        <begin position="588"/>
        <end position="844"/>
    </location>
</feature>
<dbReference type="Pfam" id="PF00990">
    <property type="entry name" value="GGDEF"/>
    <property type="match status" value="1"/>
</dbReference>
<dbReference type="NCBIfam" id="TIGR00254">
    <property type="entry name" value="GGDEF"/>
    <property type="match status" value="1"/>
</dbReference>
<dbReference type="SMART" id="SM00267">
    <property type="entry name" value="GGDEF"/>
    <property type="match status" value="1"/>
</dbReference>
<keyword evidence="1" id="KW-0812">Transmembrane</keyword>
<evidence type="ECO:0000313" key="5">
    <source>
        <dbReference type="Proteomes" id="UP001476950"/>
    </source>
</evidence>
<comment type="caution">
    <text evidence="4">The sequence shown here is derived from an EMBL/GenBank/DDBJ whole genome shotgun (WGS) entry which is preliminary data.</text>
</comment>
<keyword evidence="5" id="KW-1185">Reference proteome</keyword>
<dbReference type="InterPro" id="IPR000160">
    <property type="entry name" value="GGDEF_dom"/>
</dbReference>
<dbReference type="Pfam" id="PF05226">
    <property type="entry name" value="CHASE2"/>
    <property type="match status" value="1"/>
</dbReference>
<proteinExistence type="predicted"/>
<dbReference type="InterPro" id="IPR035919">
    <property type="entry name" value="EAL_sf"/>
</dbReference>
<dbReference type="Gene3D" id="3.30.70.270">
    <property type="match status" value="1"/>
</dbReference>
<keyword evidence="1" id="KW-0472">Membrane</keyword>
<dbReference type="InterPro" id="IPR007890">
    <property type="entry name" value="CHASE2"/>
</dbReference>
<dbReference type="CDD" id="cd01949">
    <property type="entry name" value="GGDEF"/>
    <property type="match status" value="1"/>
</dbReference>
<dbReference type="SUPFAM" id="SSF55073">
    <property type="entry name" value="Nucleotide cyclase"/>
    <property type="match status" value="1"/>
</dbReference>
<dbReference type="PANTHER" id="PTHR33121">
    <property type="entry name" value="CYCLIC DI-GMP PHOSPHODIESTERASE PDEF"/>
    <property type="match status" value="1"/>
</dbReference>
<dbReference type="InterPro" id="IPR029787">
    <property type="entry name" value="Nucleotide_cyclase"/>
</dbReference>
<evidence type="ECO:0000259" key="3">
    <source>
        <dbReference type="PROSITE" id="PS50887"/>
    </source>
</evidence>
<dbReference type="Proteomes" id="UP001476950">
    <property type="component" value="Unassembled WGS sequence"/>
</dbReference>
<feature type="transmembrane region" description="Helical" evidence="1">
    <location>
        <begin position="358"/>
        <end position="378"/>
    </location>
</feature>
<evidence type="ECO:0000259" key="2">
    <source>
        <dbReference type="PROSITE" id="PS50883"/>
    </source>
</evidence>
<reference evidence="4 5" key="1">
    <citation type="submission" date="2022-04" db="EMBL/GenBank/DDBJ databases">
        <title>Positive selection, recombination, and allopatry shape intraspecific diversity of widespread and dominant cyanobacteria.</title>
        <authorList>
            <person name="Wei J."/>
            <person name="Shu W."/>
            <person name="Hu C."/>
        </authorList>
    </citation>
    <scope>NUCLEOTIDE SEQUENCE [LARGE SCALE GENOMIC DNA]</scope>
    <source>
        <strain evidence="4 5">AS-A4</strain>
    </source>
</reference>
<dbReference type="InterPro" id="IPR001633">
    <property type="entry name" value="EAL_dom"/>
</dbReference>
<dbReference type="CDD" id="cd01948">
    <property type="entry name" value="EAL"/>
    <property type="match status" value="1"/>
</dbReference>
<dbReference type="InterPro" id="IPR043128">
    <property type="entry name" value="Rev_trsase/Diguanyl_cyclase"/>
</dbReference>
<dbReference type="SMART" id="SM00052">
    <property type="entry name" value="EAL"/>
    <property type="match status" value="1"/>
</dbReference>
<dbReference type="RefSeq" id="WP_242033511.1">
    <property type="nucleotide sequence ID" value="NZ_JAMPLM010000019.1"/>
</dbReference>
<dbReference type="PROSITE" id="PS50887">
    <property type="entry name" value="GGDEF"/>
    <property type="match status" value="1"/>
</dbReference>
<gene>
    <name evidence="4" type="ORF">NDI38_19285</name>
</gene>
<dbReference type="Pfam" id="PF00563">
    <property type="entry name" value="EAL"/>
    <property type="match status" value="1"/>
</dbReference>
<feature type="domain" description="GGDEF" evidence="3">
    <location>
        <begin position="445"/>
        <end position="579"/>
    </location>
</feature>
<evidence type="ECO:0000256" key="1">
    <source>
        <dbReference type="SAM" id="Phobius"/>
    </source>
</evidence>
<dbReference type="PANTHER" id="PTHR33121:SF70">
    <property type="entry name" value="SIGNALING PROTEIN YKOW"/>
    <property type="match status" value="1"/>
</dbReference>
<dbReference type="SUPFAM" id="SSF141868">
    <property type="entry name" value="EAL domain-like"/>
    <property type="match status" value="1"/>
</dbReference>
<organism evidence="4 5">
    <name type="scientific">Stenomitos frigidus AS-A4</name>
    <dbReference type="NCBI Taxonomy" id="2933935"/>
    <lineage>
        <taxon>Bacteria</taxon>
        <taxon>Bacillati</taxon>
        <taxon>Cyanobacteriota</taxon>
        <taxon>Cyanophyceae</taxon>
        <taxon>Leptolyngbyales</taxon>
        <taxon>Leptolyngbyaceae</taxon>
        <taxon>Stenomitos</taxon>
    </lineage>
</organism>
<sequence length="846" mass="94346">MTDFPFNFKGMIRNGRRLLTLTLKHPALLTSIIVTGLVFGVREVSGLQSLELLAFDQMIRLRPSAGADPRLLVVNITEDDIRSQNRWPISDQVIAQLLAKLDQYKPKVIGLDLYRDVPQQPGHATLLKQLQSSNVTTVMLLGDEDTGSVPPPPGVARDRVGFSDFVIDPDAVIRRNLLFVTAKNEKYYSFALRSSLQYLADKQLPFRFDAKALHIGTAIFPALDKRAGNYQALDDRGYQVLLNYRGNTVAQQVTLTQVLKDELQPEWVKDKLVLIGTTAPSGKDLFLTPYNLTATQQNPKTPGVLIHAQMVSQILGQVLDGRALLWYWSEPGEIAWVWVWSMVGGILAWRFRHPGALAFAIAVASGGLYCLCFGILLQSGWVPVVPAAIALGLATLGIVAYRLLHDAFHDALTGLPNRALFIKQLQWVIQHHHPFSRRFGSSDAPSIAVLFVGLDGFKAINDSFGHRLGDQLLVTTTDRLKACLHPTDQFARVGGDEFAILRRNVQDPAEVTHLADQLQRQMTLPIQLDGQDVFSTASIGIVLGRSNSNYAPEDILRDAHTAMHRAKASGKARHEVFVAGMRVQVMTRLQLETDLRRAIERQEFRLHYQPLISLQTGKIAGFEALVRWQHPDRGLVPPNDFIPVAEETELIIPMGKWITHEACRQLKIWQEQFPQEQPLLVSVNLSGKQFSQLNLVEQIEQTLQETGLSGHSLKLEITESIAMTDVESTIALLQRLKALHLQLSIDDFGTGYSSLSYLHRFPTNTIKVDRSFVSRMGDESEDSQIVQTIILLGHNLSMDIVAEGVETAEQLASLRTLKCEYGQGFFFSKPLVVEAATALLKSDPQW</sequence>
<dbReference type="Gene3D" id="3.20.20.450">
    <property type="entry name" value="EAL domain"/>
    <property type="match status" value="1"/>
</dbReference>
<feature type="transmembrane region" description="Helical" evidence="1">
    <location>
        <begin position="384"/>
        <end position="404"/>
    </location>
</feature>
<protein>
    <submittedName>
        <fullName evidence="4">EAL domain-containing protein</fullName>
    </submittedName>
</protein>
<evidence type="ECO:0000313" key="4">
    <source>
        <dbReference type="EMBL" id="MEP1060581.1"/>
    </source>
</evidence>
<name>A0ABV0KMV9_9CYAN</name>
<dbReference type="EMBL" id="JAMPLM010000019">
    <property type="protein sequence ID" value="MEP1060581.1"/>
    <property type="molecule type" value="Genomic_DNA"/>
</dbReference>
<dbReference type="InterPro" id="IPR050706">
    <property type="entry name" value="Cyclic-di-GMP_PDE-like"/>
</dbReference>
<dbReference type="SMART" id="SM01080">
    <property type="entry name" value="CHASE2"/>
    <property type="match status" value="1"/>
</dbReference>